<evidence type="ECO:0000256" key="3">
    <source>
        <dbReference type="ARBA" id="ARBA00041148"/>
    </source>
</evidence>
<dbReference type="InParanoid" id="F0S189"/>
<dbReference type="CDD" id="cd00552">
    <property type="entry name" value="RaiA"/>
    <property type="match status" value="1"/>
</dbReference>
<dbReference type="HAMAP" id="MF_00839">
    <property type="entry name" value="HPF"/>
    <property type="match status" value="1"/>
</dbReference>
<evidence type="ECO:0000256" key="4">
    <source>
        <dbReference type="HAMAP-Rule" id="MF_00839"/>
    </source>
</evidence>
<dbReference type="RefSeq" id="WP_013637780.1">
    <property type="nucleotide sequence ID" value="NC_015185.1"/>
</dbReference>
<reference evidence="6 7" key="1">
    <citation type="journal article" date="2011" name="Stand. Genomic Sci.">
        <title>Complete genome sequence of the thermophilic sulfur-reducer Desulfurobacterium thermolithotrophum type strain (BSA(T)) from a deep-sea hydrothermal vent.</title>
        <authorList>
            <person name="Goker M."/>
            <person name="Daligault H."/>
            <person name="Mwirichia R."/>
            <person name="Lapidus A."/>
            <person name="Lucas S."/>
            <person name="Deshpande S."/>
            <person name="Pagani I."/>
            <person name="Tapia R."/>
            <person name="Cheng J.F."/>
            <person name="Goodwin L."/>
            <person name="Pitluck S."/>
            <person name="Liolios K."/>
            <person name="Ivanova N."/>
            <person name="Mavromatis K."/>
            <person name="Mikhailova N."/>
            <person name="Pati A."/>
            <person name="Chen A."/>
            <person name="Palaniappan K."/>
            <person name="Han C."/>
            <person name="Land M."/>
            <person name="Hauser L."/>
            <person name="Pan C."/>
            <person name="Brambilla E.M."/>
            <person name="Rohde M."/>
            <person name="Spring S."/>
            <person name="Sikorski J."/>
            <person name="Wirth R."/>
            <person name="Detter J.C."/>
            <person name="Woyke T."/>
            <person name="Bristow J."/>
            <person name="Eisen J.A."/>
            <person name="Markowitz V."/>
            <person name="Hugenholtz P."/>
            <person name="Kyrpides N.C."/>
            <person name="Klenk H.P."/>
        </authorList>
    </citation>
    <scope>NUCLEOTIDE SEQUENCE [LARGE SCALE GENOMIC DNA]</scope>
    <source>
        <strain evidence="7">DSM 11699 / BSA</strain>
    </source>
</reference>
<dbReference type="Gene3D" id="3.30.505.50">
    <property type="entry name" value="Sigma 54 modulation/S30EA ribosomal protein, C-terminal domain"/>
    <property type="match status" value="1"/>
</dbReference>
<proteinExistence type="inferred from homology"/>
<accession>F0S189</accession>
<evidence type="ECO:0000256" key="1">
    <source>
        <dbReference type="ARBA" id="ARBA00022845"/>
    </source>
</evidence>
<comment type="similarity">
    <text evidence="4">Belongs to the HPF/YfiA ribosome-associated protein family. Long HPF subfamily.</text>
</comment>
<dbReference type="SUPFAM" id="SSF69754">
    <property type="entry name" value="Ribosome binding protein Y (YfiA homologue)"/>
    <property type="match status" value="1"/>
</dbReference>
<evidence type="ECO:0000313" key="7">
    <source>
        <dbReference type="Proteomes" id="UP000007102"/>
    </source>
</evidence>
<name>F0S189_DESTD</name>
<dbReference type="PANTHER" id="PTHR33231">
    <property type="entry name" value="30S RIBOSOMAL PROTEIN"/>
    <property type="match status" value="1"/>
</dbReference>
<dbReference type="InterPro" id="IPR036567">
    <property type="entry name" value="RHF-like"/>
</dbReference>
<dbReference type="EMBL" id="CP002543">
    <property type="protein sequence ID" value="ADY72820.1"/>
    <property type="molecule type" value="Genomic_DNA"/>
</dbReference>
<dbReference type="GO" id="GO:0022627">
    <property type="term" value="C:cytosolic small ribosomal subunit"/>
    <property type="evidence" value="ECO:0007669"/>
    <property type="project" value="TreeGrafter"/>
</dbReference>
<dbReference type="eggNOG" id="COG1544">
    <property type="taxonomic scope" value="Bacteria"/>
</dbReference>
<organism evidence="6 7">
    <name type="scientific">Desulfurobacterium thermolithotrophum (strain DSM 11699 / BSA)</name>
    <dbReference type="NCBI Taxonomy" id="868864"/>
    <lineage>
        <taxon>Bacteria</taxon>
        <taxon>Pseudomonadati</taxon>
        <taxon>Aquificota</taxon>
        <taxon>Aquificia</taxon>
        <taxon>Desulfurobacteriales</taxon>
        <taxon>Desulfurobacteriaceae</taxon>
        <taxon>Desulfurobacterium</taxon>
    </lineage>
</organism>
<dbReference type="STRING" id="868864.Dester_0163"/>
<keyword evidence="7" id="KW-1185">Reference proteome</keyword>
<dbReference type="OrthoDB" id="9794975at2"/>
<sequence length="189" mass="21580">MATLKLHLTGDGIDLTGAIKNTLEEKFKKLEKYLGDDEEREISADIVVKKEKYRASVEIVIYHVFDHTLRIKKETDDLYTAIDYVVDAAEKQLRRLKDKVVTEAKRDAQKNSFKRSITFVEEEVVEKPVEIIEVEPELYKPISVEDAVIKLLGSNREFVVFCNVETGNAAVVYKRKDGNVGLIEMPSCK</sequence>
<comment type="subunit">
    <text evidence="4">Interacts with 100S ribosomes.</text>
</comment>
<keyword evidence="6" id="KW-0687">Ribonucleoprotein</keyword>
<comment type="subcellular location">
    <subcellularLocation>
        <location evidence="4">Cytoplasm</location>
    </subcellularLocation>
</comment>
<dbReference type="NCBIfam" id="TIGR00741">
    <property type="entry name" value="yfiA"/>
    <property type="match status" value="1"/>
</dbReference>
<dbReference type="InterPro" id="IPR038416">
    <property type="entry name" value="Ribosom_S30AE_C_sf"/>
</dbReference>
<dbReference type="Proteomes" id="UP000007102">
    <property type="component" value="Chromosome"/>
</dbReference>
<protein>
    <recommendedName>
        <fullName evidence="3 4">Ribosome hibernation promoting factor</fullName>
        <shortName evidence="4">HPF</shortName>
    </recommendedName>
</protein>
<dbReference type="Gene3D" id="3.30.160.100">
    <property type="entry name" value="Ribosome hibernation promotion factor-like"/>
    <property type="match status" value="1"/>
</dbReference>
<dbReference type="FunCoup" id="F0S189">
    <property type="interactions" value="241"/>
</dbReference>
<dbReference type="InterPro" id="IPR034694">
    <property type="entry name" value="HPF_long/plastid"/>
</dbReference>
<dbReference type="GO" id="GO:0045900">
    <property type="term" value="P:negative regulation of translational elongation"/>
    <property type="evidence" value="ECO:0007669"/>
    <property type="project" value="TreeGrafter"/>
</dbReference>
<gene>
    <name evidence="4" type="primary">hpf</name>
    <name evidence="6" type="ordered locus">Dester_0163</name>
</gene>
<evidence type="ECO:0000256" key="2">
    <source>
        <dbReference type="ARBA" id="ARBA00038695"/>
    </source>
</evidence>
<keyword evidence="1 4" id="KW-0810">Translation regulation</keyword>
<keyword evidence="6" id="KW-0689">Ribosomal protein</keyword>
<evidence type="ECO:0000313" key="6">
    <source>
        <dbReference type="EMBL" id="ADY72820.1"/>
    </source>
</evidence>
<feature type="domain" description="Sigma 54 modulation/S30EA ribosomal protein C-terminal" evidence="5">
    <location>
        <begin position="128"/>
        <end position="182"/>
    </location>
</feature>
<reference evidence="7" key="2">
    <citation type="submission" date="2011-02" db="EMBL/GenBank/DDBJ databases">
        <title>The complete genome of Desulfurobacterium thermolithotrophum DSM 11699.</title>
        <authorList>
            <consortium name="US DOE Joint Genome Institute (JGI-PGF)"/>
            <person name="Lucas S."/>
            <person name="Copeland A."/>
            <person name="Lapidus A."/>
            <person name="Bruce D."/>
            <person name="Goodwin L."/>
            <person name="Pitluck S."/>
            <person name="Kyrpides N."/>
            <person name="Mavromatis K."/>
            <person name="Pagani I."/>
            <person name="Ivanova N."/>
            <person name="Mikhailova N."/>
            <person name="Daligault H."/>
            <person name="Detter J.C."/>
            <person name="Tapia R."/>
            <person name="Han C."/>
            <person name="Land M."/>
            <person name="Hauser L."/>
            <person name="Markowitz V."/>
            <person name="Cheng J.-F."/>
            <person name="Hugenholtz P."/>
            <person name="Woyke T."/>
            <person name="Wu D."/>
            <person name="Spring S."/>
            <person name="Brambilla E."/>
            <person name="Klenk H.-P."/>
            <person name="Eisen J.A."/>
        </authorList>
    </citation>
    <scope>NUCLEOTIDE SEQUENCE [LARGE SCALE GENOMIC DNA]</scope>
    <source>
        <strain evidence="7">DSM 11699 / BSA</strain>
    </source>
</reference>
<dbReference type="HOGENOM" id="CLU_071472_0_3_0"/>
<dbReference type="PANTHER" id="PTHR33231:SF1">
    <property type="entry name" value="30S RIBOSOMAL PROTEIN"/>
    <property type="match status" value="1"/>
</dbReference>
<keyword evidence="4" id="KW-0963">Cytoplasm</keyword>
<dbReference type="InterPro" id="IPR050574">
    <property type="entry name" value="HPF/YfiA_ribosome-assoc"/>
</dbReference>
<comment type="function">
    <text evidence="4">Required for dimerization of active 70S ribosomes into 100S ribosomes in stationary phase; 100S ribosomes are translationally inactive and sometimes present during exponential growth.</text>
</comment>
<dbReference type="InterPro" id="IPR032528">
    <property type="entry name" value="Ribosom_S30AE_C"/>
</dbReference>
<dbReference type="Pfam" id="PF16321">
    <property type="entry name" value="Ribosom_S30AE_C"/>
    <property type="match status" value="1"/>
</dbReference>
<dbReference type="GO" id="GO:0043024">
    <property type="term" value="F:ribosomal small subunit binding"/>
    <property type="evidence" value="ECO:0007669"/>
    <property type="project" value="TreeGrafter"/>
</dbReference>
<dbReference type="Pfam" id="PF02482">
    <property type="entry name" value="Ribosomal_S30AE"/>
    <property type="match status" value="1"/>
</dbReference>
<dbReference type="KEGG" id="dte:Dester_0163"/>
<comment type="subunit">
    <text evidence="2">Associates exclusively with 100S ribosomes, which are dimers of 70S ribosomes.</text>
</comment>
<evidence type="ECO:0000259" key="5">
    <source>
        <dbReference type="Pfam" id="PF16321"/>
    </source>
</evidence>
<dbReference type="AlphaFoldDB" id="F0S189"/>
<dbReference type="InterPro" id="IPR003489">
    <property type="entry name" value="RHF/RaiA"/>
</dbReference>